<dbReference type="Proteomes" id="UP000030764">
    <property type="component" value="Unassembled WGS sequence"/>
</dbReference>
<feature type="region of interest" description="Disordered" evidence="1">
    <location>
        <begin position="32"/>
        <end position="108"/>
    </location>
</feature>
<dbReference type="EMBL" id="KL363185">
    <property type="protein sequence ID" value="KFD58123.1"/>
    <property type="molecule type" value="Genomic_DNA"/>
</dbReference>
<feature type="compositionally biased region" description="Polar residues" evidence="1">
    <location>
        <begin position="32"/>
        <end position="60"/>
    </location>
</feature>
<evidence type="ECO:0000256" key="1">
    <source>
        <dbReference type="SAM" id="MobiDB-lite"/>
    </source>
</evidence>
<dbReference type="AlphaFoldDB" id="A0A085MLM7"/>
<reference evidence="2 3" key="1">
    <citation type="journal article" date="2014" name="Nat. Genet.">
        <title>Genome and transcriptome of the porcine whipworm Trichuris suis.</title>
        <authorList>
            <person name="Jex A.R."/>
            <person name="Nejsum P."/>
            <person name="Schwarz E.M."/>
            <person name="Hu L."/>
            <person name="Young N.D."/>
            <person name="Hall R.S."/>
            <person name="Korhonen P.K."/>
            <person name="Liao S."/>
            <person name="Thamsborg S."/>
            <person name="Xia J."/>
            <person name="Xu P."/>
            <person name="Wang S."/>
            <person name="Scheerlinck J.P."/>
            <person name="Hofmann A."/>
            <person name="Sternberg P.W."/>
            <person name="Wang J."/>
            <person name="Gasser R.B."/>
        </authorList>
    </citation>
    <scope>NUCLEOTIDE SEQUENCE [LARGE SCALE GENOMIC DNA]</scope>
    <source>
        <strain evidence="2">DCEP-RM93M</strain>
    </source>
</reference>
<name>A0A085MLM7_9BILA</name>
<organism evidence="2 3">
    <name type="scientific">Trichuris suis</name>
    <name type="common">pig whipworm</name>
    <dbReference type="NCBI Taxonomy" id="68888"/>
    <lineage>
        <taxon>Eukaryota</taxon>
        <taxon>Metazoa</taxon>
        <taxon>Ecdysozoa</taxon>
        <taxon>Nematoda</taxon>
        <taxon>Enoplea</taxon>
        <taxon>Dorylaimia</taxon>
        <taxon>Trichinellida</taxon>
        <taxon>Trichuridae</taxon>
        <taxon>Trichuris</taxon>
    </lineage>
</organism>
<sequence length="108" mass="12652">MRLQRLLHRRNAQFFTSQVQPALRWAQSLQQRAKKNLSGTQESTEVPQTQDESLSANILQRRSRGRPPKNKREETKRQRKKLNHEKTMREAIKGSAFVEHSSQCSLDL</sequence>
<protein>
    <submittedName>
        <fullName evidence="2">Uncharacterized protein</fullName>
    </submittedName>
</protein>
<evidence type="ECO:0000313" key="2">
    <source>
        <dbReference type="EMBL" id="KFD58123.1"/>
    </source>
</evidence>
<proteinExistence type="predicted"/>
<gene>
    <name evidence="2" type="ORF">M513_00886</name>
</gene>
<accession>A0A085MLM7</accession>
<keyword evidence="3" id="KW-1185">Reference proteome</keyword>
<evidence type="ECO:0000313" key="3">
    <source>
        <dbReference type="Proteomes" id="UP000030764"/>
    </source>
</evidence>